<dbReference type="OrthoDB" id="4794249at2"/>
<evidence type="ECO:0000313" key="3">
    <source>
        <dbReference type="Proteomes" id="UP000218165"/>
    </source>
</evidence>
<dbReference type="AlphaFoldDB" id="A0A291GN69"/>
<dbReference type="Proteomes" id="UP000218165">
    <property type="component" value="Chromosome"/>
</dbReference>
<keyword evidence="3" id="KW-1185">Reference proteome</keyword>
<organism evidence="2 3">
    <name type="scientific">Brachybacterium vulturis</name>
    <dbReference type="NCBI Taxonomy" id="2017484"/>
    <lineage>
        <taxon>Bacteria</taxon>
        <taxon>Bacillati</taxon>
        <taxon>Actinomycetota</taxon>
        <taxon>Actinomycetes</taxon>
        <taxon>Micrococcales</taxon>
        <taxon>Dermabacteraceae</taxon>
        <taxon>Brachybacterium</taxon>
    </lineage>
</organism>
<sequence>MIDQLMILAESGAHTSEALSAPAVGIGIFVILMILLGFTWLTGGAHHRSLDKKRKNSSDSDH</sequence>
<keyword evidence="1" id="KW-0812">Transmembrane</keyword>
<proteinExistence type="predicted"/>
<accession>A0A291GN69</accession>
<protein>
    <submittedName>
        <fullName evidence="2">Uncharacterized protein</fullName>
    </submittedName>
</protein>
<name>A0A291GN69_9MICO</name>
<keyword evidence="1" id="KW-0472">Membrane</keyword>
<gene>
    <name evidence="2" type="ORF">CFK38_09785</name>
</gene>
<dbReference type="KEGG" id="brz:CFK38_09785"/>
<evidence type="ECO:0000256" key="1">
    <source>
        <dbReference type="SAM" id="Phobius"/>
    </source>
</evidence>
<reference evidence="3" key="1">
    <citation type="submission" date="2017-09" db="EMBL/GenBank/DDBJ databases">
        <title>Brachybacterium sp. VM2412.</title>
        <authorList>
            <person name="Tak E.J."/>
            <person name="Bae J.-W."/>
        </authorList>
    </citation>
    <scope>NUCLEOTIDE SEQUENCE [LARGE SCALE GENOMIC DNA]</scope>
    <source>
        <strain evidence="3">VM2412</strain>
    </source>
</reference>
<feature type="transmembrane region" description="Helical" evidence="1">
    <location>
        <begin position="20"/>
        <end position="45"/>
    </location>
</feature>
<dbReference type="EMBL" id="CP023563">
    <property type="protein sequence ID" value="ATG51779.1"/>
    <property type="molecule type" value="Genomic_DNA"/>
</dbReference>
<evidence type="ECO:0000313" key="2">
    <source>
        <dbReference type="EMBL" id="ATG51779.1"/>
    </source>
</evidence>
<keyword evidence="1" id="KW-1133">Transmembrane helix</keyword>
<dbReference type="RefSeq" id="WP_096802899.1">
    <property type="nucleotide sequence ID" value="NZ_CP023563.1"/>
</dbReference>